<evidence type="ECO:0000256" key="7">
    <source>
        <dbReference type="SAM" id="Phobius"/>
    </source>
</evidence>
<evidence type="ECO:0000256" key="3">
    <source>
        <dbReference type="ARBA" id="ARBA00022692"/>
    </source>
</evidence>
<comment type="caution">
    <text evidence="8">The sequence shown here is derived from an EMBL/GenBank/DDBJ whole genome shotgun (WGS) entry which is preliminary data.</text>
</comment>
<feature type="transmembrane region" description="Helical" evidence="7">
    <location>
        <begin position="179"/>
        <end position="208"/>
    </location>
</feature>
<evidence type="ECO:0000256" key="1">
    <source>
        <dbReference type="ARBA" id="ARBA00004651"/>
    </source>
</evidence>
<dbReference type="AlphaFoldDB" id="A0A164PJY8"/>
<gene>
    <name evidence="8" type="ORF">APZ42_029435</name>
</gene>
<dbReference type="GO" id="GO:0030424">
    <property type="term" value="C:axon"/>
    <property type="evidence" value="ECO:0007669"/>
    <property type="project" value="TreeGrafter"/>
</dbReference>
<evidence type="ECO:0000313" key="9">
    <source>
        <dbReference type="Proteomes" id="UP000076858"/>
    </source>
</evidence>
<feature type="transmembrane region" description="Helical" evidence="7">
    <location>
        <begin position="257"/>
        <end position="280"/>
    </location>
</feature>
<evidence type="ECO:0000256" key="6">
    <source>
        <dbReference type="ARBA" id="ARBA00023170"/>
    </source>
</evidence>
<keyword evidence="2" id="KW-1003">Cell membrane</keyword>
<dbReference type="GO" id="GO:0050909">
    <property type="term" value="P:sensory perception of taste"/>
    <property type="evidence" value="ECO:0007669"/>
    <property type="project" value="InterPro"/>
</dbReference>
<feature type="transmembrane region" description="Helical" evidence="7">
    <location>
        <begin position="895"/>
        <end position="914"/>
    </location>
</feature>
<dbReference type="Pfam" id="PF08395">
    <property type="entry name" value="7tm_7"/>
    <property type="match status" value="2"/>
</dbReference>
<feature type="transmembrane region" description="Helical" evidence="7">
    <location>
        <begin position="295"/>
        <end position="316"/>
    </location>
</feature>
<dbReference type="GO" id="GO:0005886">
    <property type="term" value="C:plasma membrane"/>
    <property type="evidence" value="ECO:0007669"/>
    <property type="project" value="UniProtKB-SubCell"/>
</dbReference>
<feature type="transmembrane region" description="Helical" evidence="7">
    <location>
        <begin position="560"/>
        <end position="582"/>
    </location>
</feature>
<reference evidence="8 9" key="1">
    <citation type="submission" date="2016-03" db="EMBL/GenBank/DDBJ databases">
        <title>EvidentialGene: Evidence-directed Construction of Genes on Genomes.</title>
        <authorList>
            <person name="Gilbert D.G."/>
            <person name="Choi J.-H."/>
            <person name="Mockaitis K."/>
            <person name="Colbourne J."/>
            <person name="Pfrender M."/>
        </authorList>
    </citation>
    <scope>NUCLEOTIDE SEQUENCE [LARGE SCALE GENOMIC DNA]</scope>
    <source>
        <strain evidence="8 9">Xinb3</strain>
        <tissue evidence="8">Complete organism</tissue>
    </source>
</reference>
<keyword evidence="9" id="KW-1185">Reference proteome</keyword>
<organism evidence="8 9">
    <name type="scientific">Daphnia magna</name>
    <dbReference type="NCBI Taxonomy" id="35525"/>
    <lineage>
        <taxon>Eukaryota</taxon>
        <taxon>Metazoa</taxon>
        <taxon>Ecdysozoa</taxon>
        <taxon>Arthropoda</taxon>
        <taxon>Crustacea</taxon>
        <taxon>Branchiopoda</taxon>
        <taxon>Diplostraca</taxon>
        <taxon>Cladocera</taxon>
        <taxon>Anomopoda</taxon>
        <taxon>Daphniidae</taxon>
        <taxon>Daphnia</taxon>
    </lineage>
</organism>
<dbReference type="EMBL" id="LRGB01002580">
    <property type="protein sequence ID" value="KZS06903.1"/>
    <property type="molecule type" value="Genomic_DNA"/>
</dbReference>
<dbReference type="GO" id="GO:0007635">
    <property type="term" value="P:chemosensory behavior"/>
    <property type="evidence" value="ECO:0007669"/>
    <property type="project" value="TreeGrafter"/>
</dbReference>
<protein>
    <recommendedName>
        <fullName evidence="10">Gustatory receptor</fullName>
    </recommendedName>
</protein>
<feature type="transmembrane region" description="Helical" evidence="7">
    <location>
        <begin position="797"/>
        <end position="820"/>
    </location>
</feature>
<feature type="transmembrane region" description="Helical" evidence="7">
    <location>
        <begin position="45"/>
        <end position="66"/>
    </location>
</feature>
<dbReference type="GO" id="GO:0043025">
    <property type="term" value="C:neuronal cell body"/>
    <property type="evidence" value="ECO:0007669"/>
    <property type="project" value="TreeGrafter"/>
</dbReference>
<evidence type="ECO:0008006" key="10">
    <source>
        <dbReference type="Google" id="ProtNLM"/>
    </source>
</evidence>
<comment type="subcellular location">
    <subcellularLocation>
        <location evidence="1">Cell membrane</location>
        <topology evidence="1">Multi-pass membrane protein</topology>
    </subcellularLocation>
</comment>
<dbReference type="InterPro" id="IPR013604">
    <property type="entry name" value="7TM_chemorcpt"/>
</dbReference>
<feature type="transmembrane region" description="Helical" evidence="7">
    <location>
        <begin position="920"/>
        <end position="940"/>
    </location>
</feature>
<feature type="transmembrane region" description="Helical" evidence="7">
    <location>
        <begin position="947"/>
        <end position="967"/>
    </location>
</feature>
<feature type="transmembrane region" description="Helical" evidence="7">
    <location>
        <begin position="78"/>
        <end position="99"/>
    </location>
</feature>
<feature type="transmembrane region" description="Helical" evidence="7">
    <location>
        <begin position="1016"/>
        <end position="1036"/>
    </location>
</feature>
<dbReference type="GO" id="GO:0030425">
    <property type="term" value="C:dendrite"/>
    <property type="evidence" value="ECO:0007669"/>
    <property type="project" value="TreeGrafter"/>
</dbReference>
<dbReference type="PANTHER" id="PTHR21143:SF133">
    <property type="entry name" value="GUSTATORY AND PHEROMONE RECEPTOR 32A-RELATED"/>
    <property type="match status" value="1"/>
</dbReference>
<feature type="transmembrane region" description="Helical" evidence="7">
    <location>
        <begin position="832"/>
        <end position="853"/>
    </location>
</feature>
<proteinExistence type="predicted"/>
<keyword evidence="5 7" id="KW-0472">Membrane</keyword>
<keyword evidence="3 7" id="KW-0812">Transmembrane</keyword>
<name>A0A164PJY8_9CRUS</name>
<dbReference type="OrthoDB" id="6377546at2759"/>
<feature type="transmembrane region" description="Helical" evidence="7">
    <location>
        <begin position="465"/>
        <end position="491"/>
    </location>
</feature>
<keyword evidence="6" id="KW-0675">Receptor</keyword>
<feature type="transmembrane region" description="Helical" evidence="7">
    <location>
        <begin position="1048"/>
        <end position="1067"/>
    </location>
</feature>
<feature type="transmembrane region" description="Helical" evidence="7">
    <location>
        <begin position="141"/>
        <end position="167"/>
    </location>
</feature>
<evidence type="ECO:0000313" key="8">
    <source>
        <dbReference type="EMBL" id="KZS06903.1"/>
    </source>
</evidence>
<accession>A0A164PJY8</accession>
<evidence type="ECO:0000256" key="4">
    <source>
        <dbReference type="ARBA" id="ARBA00022989"/>
    </source>
</evidence>
<dbReference type="GO" id="GO:0008049">
    <property type="term" value="P:male courtship behavior"/>
    <property type="evidence" value="ECO:0007669"/>
    <property type="project" value="TreeGrafter"/>
</dbReference>
<feature type="transmembrane region" description="Helical" evidence="7">
    <location>
        <begin position="424"/>
        <end position="445"/>
    </location>
</feature>
<feature type="transmembrane region" description="Helical" evidence="7">
    <location>
        <begin position="1124"/>
        <end position="1144"/>
    </location>
</feature>
<feature type="transmembrane region" description="Helical" evidence="7">
    <location>
        <begin position="588"/>
        <end position="611"/>
    </location>
</feature>
<evidence type="ECO:0000256" key="5">
    <source>
        <dbReference type="ARBA" id="ARBA00023136"/>
    </source>
</evidence>
<evidence type="ECO:0000256" key="2">
    <source>
        <dbReference type="ARBA" id="ARBA00022475"/>
    </source>
</evidence>
<dbReference type="PANTHER" id="PTHR21143">
    <property type="entry name" value="INVERTEBRATE GUSTATORY RECEPTOR"/>
    <property type="match status" value="1"/>
</dbReference>
<keyword evidence="4 7" id="KW-1133">Transmembrane helix</keyword>
<dbReference type="Proteomes" id="UP000076858">
    <property type="component" value="Unassembled WGS sequence"/>
</dbReference>
<sequence>MSVFEQLHPFVSLCQACGLIPYTMKRNSTSGKFERFTFSVRNVSTWWFLLVFISQILVVVGVKFLSDDLQDVLWTDRNIPITLIILSGVTSSSFLAQLLSSRWIALNYRHLDNAVKAVQEVERLFGEKFLLEHKSSIMTRFVAGFAAVMTTAIVAILSMGPLFVILLPENVNVFSLTAMFMILASVNVMFDSSLLFVHISYYITAYYIQLISFRLKKEDHDEFQQAVHQGTDQIKMMKQNALIFDHLCRASSELNSIFSLPAFFLLSIKFVTVISTAFAYTQSFIYRNAILENAIWIYPFLFLTESVRIFFLLAAADMPVHQVRVLHERVTTMSLSGFSKTMAEKIAMMTLLVQIDEDRVQLSAVGLFKVGVHLIPTVTDRCRRHLYGHPSSKLVEDNGKFNRVLCLLIVWRLHSMQFDVINDLSHLLIPVMQTVAIIVSNLVLFPSKLKYEGTIFAVFILINRSFMIMLLMSSFLLAYFCYYIVACYIRLLALDMKRPFRLTPVEKITGAKAKTIAWMQVNDTKTVLSWKYKLKQSKRIFGDLCKTLSELNKVFSLPSLVFLTLRLISSAFSLYVTIYGSLRTDNAFIQALAPACAVSFTTGFLSILVVLKGFEMPILEFKHLRQKIFSILNEEPDIQMDDEFEALSFLQHVSEGRARLSAAGLFSVGLNLLPSVRFFNGINHYLSNYPASDKTGLVLLLTFDKIRKQLELNFTLSLSSYFVLFLDDTFNTEKQQGGNWACRFGSRYIPSFAIMSVFEQLQPFVSLCQACGFVPYTIKRNSTSGKFERFTFSFKNFITWWFLLVLAYQIFGVSTVGFLNGDLQDILSTDRTIPTTLIILTGISSSLFLAQLLPSRWIALHHRRLTNAVEAIQRVERLLGEEFITEHASSIPIRFVVGFAAVLMMSTGLLVVTMPMYAMLLPPAFGIFSTIVLFVASASINITFDCFLLFIHMCYYIITHYIQLILLRFNEQENDEFRTTAHKESDKIELMKRNALTFDYLCRASSELNSVFSIPVFYILAIKFVTVVSTAFGYAYRFIHTSDILDNGFLFYPFLIVTESIRILILFTSTDMPVNQVRLLHERVSALSLSGFSKTMAEKITMMTLLTQIDEDRIHLSAAGLFKVGVHLIPALSGAVVTYMVILLQN</sequence>